<evidence type="ECO:0000256" key="2">
    <source>
        <dbReference type="ARBA" id="ARBA00022737"/>
    </source>
</evidence>
<dbReference type="GO" id="GO:0005576">
    <property type="term" value="C:extracellular region"/>
    <property type="evidence" value="ECO:0007669"/>
    <property type="project" value="TreeGrafter"/>
</dbReference>
<protein>
    <recommendedName>
        <fullName evidence="5">SMP-30/Gluconolactonase/LRE-like region domain-containing protein</fullName>
    </recommendedName>
</protein>
<keyword evidence="2" id="KW-0677">Repeat</keyword>
<dbReference type="PANTHER" id="PTHR10680">
    <property type="entry name" value="PEPTIDYL-GLYCINE ALPHA-AMIDATING MONOOXYGENASE"/>
    <property type="match status" value="1"/>
</dbReference>
<dbReference type="Gene3D" id="2.120.10.30">
    <property type="entry name" value="TolB, C-terminal domain"/>
    <property type="match status" value="1"/>
</dbReference>
<dbReference type="AlphaFoldDB" id="A0A381P9C7"/>
<keyword evidence="1" id="KW-0732">Signal</keyword>
<dbReference type="PROSITE" id="PS51125">
    <property type="entry name" value="NHL"/>
    <property type="match status" value="1"/>
</dbReference>
<organism evidence="4">
    <name type="scientific">marine metagenome</name>
    <dbReference type="NCBI Taxonomy" id="408172"/>
    <lineage>
        <taxon>unclassified sequences</taxon>
        <taxon>metagenomes</taxon>
        <taxon>ecological metagenomes</taxon>
    </lineage>
</organism>
<name>A0A381P9C7_9ZZZZ</name>
<accession>A0A381P9C7</accession>
<reference evidence="4" key="1">
    <citation type="submission" date="2018-05" db="EMBL/GenBank/DDBJ databases">
        <authorList>
            <person name="Lanie J.A."/>
            <person name="Ng W.-L."/>
            <person name="Kazmierczak K.M."/>
            <person name="Andrzejewski T.M."/>
            <person name="Davidsen T.M."/>
            <person name="Wayne K.J."/>
            <person name="Tettelin H."/>
            <person name="Glass J.I."/>
            <person name="Rusch D."/>
            <person name="Podicherti R."/>
            <person name="Tsui H.-C.T."/>
            <person name="Winkler M.E."/>
        </authorList>
    </citation>
    <scope>NUCLEOTIDE SEQUENCE</scope>
</reference>
<evidence type="ECO:0008006" key="5">
    <source>
        <dbReference type="Google" id="ProtNLM"/>
    </source>
</evidence>
<dbReference type="PANTHER" id="PTHR10680:SF28">
    <property type="entry name" value="SMP-30_GLUCONOLACTONASE_LRE-LIKE REGION DOMAIN-CONTAINING PROTEIN"/>
    <property type="match status" value="1"/>
</dbReference>
<evidence type="ECO:0000256" key="1">
    <source>
        <dbReference type="ARBA" id="ARBA00022729"/>
    </source>
</evidence>
<proteinExistence type="predicted"/>
<dbReference type="Pfam" id="PF01436">
    <property type="entry name" value="NHL"/>
    <property type="match status" value="1"/>
</dbReference>
<evidence type="ECO:0000256" key="3">
    <source>
        <dbReference type="ARBA" id="ARBA00023180"/>
    </source>
</evidence>
<evidence type="ECO:0000313" key="4">
    <source>
        <dbReference type="EMBL" id="SUZ63572.1"/>
    </source>
</evidence>
<dbReference type="InterPro" id="IPR011042">
    <property type="entry name" value="6-blade_b-propeller_TolB-like"/>
</dbReference>
<dbReference type="EMBL" id="UINC01000919">
    <property type="protein sequence ID" value="SUZ63572.1"/>
    <property type="molecule type" value="Genomic_DNA"/>
</dbReference>
<dbReference type="InterPro" id="IPR001258">
    <property type="entry name" value="NHL_repeat"/>
</dbReference>
<sequence>MSQKNHLLVVLAIVVSAMTVLPAVVAAQADMAPVNDIPNPYTTMEGWAKLHDGRTWGSSSSVDLDPDGVSIWVGERCGANIGACTANPDVDPIMKFDPSGTMLISFGAGLINWPHGIDVDAAGNVWVADGQNNAPRGRGRGAGTPPPAPTTLYGHQVLKFSPEGELLMTLGIPGGGRGSGYFFQPNDVYVAPNGNIFVAEGHGNNAQNNPARILKFNSSGQFLMEWGSMGDGPGEFQQPHALAMDSRGRLFVGDRSNNRIQIFDQDGNFIDMWYQFGRPSGIYIDPNDVLYSADSESGSVNPAHGDWLRGIRVGSAITGVVDYLIPDPQPDCRGTCTAEGVVADRNGVIYGAEVGPVGGIKRYSR</sequence>
<keyword evidence="3" id="KW-0325">Glycoprotein</keyword>
<dbReference type="SUPFAM" id="SSF63829">
    <property type="entry name" value="Calcium-dependent phosphotriesterase"/>
    <property type="match status" value="1"/>
</dbReference>
<gene>
    <name evidence="4" type="ORF">METZ01_LOCUS16426</name>
</gene>